<feature type="transmembrane region" description="Helical" evidence="1">
    <location>
        <begin position="372"/>
        <end position="392"/>
    </location>
</feature>
<dbReference type="AlphaFoldDB" id="Q47HC7"/>
<feature type="transmembrane region" description="Helical" evidence="1">
    <location>
        <begin position="252"/>
        <end position="270"/>
    </location>
</feature>
<feature type="transmembrane region" description="Helical" evidence="1">
    <location>
        <begin position="88"/>
        <end position="108"/>
    </location>
</feature>
<feature type="transmembrane region" description="Helical" evidence="1">
    <location>
        <begin position="315"/>
        <end position="335"/>
    </location>
</feature>
<reference evidence="2" key="1">
    <citation type="submission" date="2005-08" db="EMBL/GenBank/DDBJ databases">
        <title>Complete sequence of Dechloromonas aromatica RCB.</title>
        <authorList>
            <person name="Salinero K.K."/>
            <person name="Copeland A."/>
            <person name="Lucas S."/>
            <person name="Lapidus A."/>
            <person name="Barry K."/>
            <person name="Detter J.C."/>
            <person name="Glavina T."/>
            <person name="Hammon N."/>
            <person name="Israni S."/>
            <person name="Pitluck S."/>
            <person name="Di Bartolo G."/>
            <person name="Trong S."/>
            <person name="Schmutz J."/>
            <person name="Larimer F."/>
            <person name="Land M."/>
            <person name="Ivanova N."/>
            <person name="Richardson P."/>
        </authorList>
    </citation>
    <scope>NUCLEOTIDE SEQUENCE</scope>
    <source>
        <strain evidence="2">RCB</strain>
    </source>
</reference>
<keyword evidence="1" id="KW-1133">Transmembrane helix</keyword>
<gene>
    <name evidence="2" type="ordered locus">Daro_0998</name>
</gene>
<keyword evidence="1" id="KW-0812">Transmembrane</keyword>
<name>Q47HC7_DECAR</name>
<dbReference type="OrthoDB" id="5295665at2"/>
<evidence type="ECO:0008006" key="3">
    <source>
        <dbReference type="Google" id="ProtNLM"/>
    </source>
</evidence>
<protein>
    <recommendedName>
        <fullName evidence="3">Transmembrane protein</fullName>
    </recommendedName>
</protein>
<dbReference type="KEGG" id="dar:Daro_0998"/>
<feature type="transmembrane region" description="Helical" evidence="1">
    <location>
        <begin position="152"/>
        <end position="175"/>
    </location>
</feature>
<feature type="transmembrane region" description="Helical" evidence="1">
    <location>
        <begin position="114"/>
        <end position="140"/>
    </location>
</feature>
<feature type="transmembrane region" description="Helical" evidence="1">
    <location>
        <begin position="398"/>
        <end position="418"/>
    </location>
</feature>
<dbReference type="EMBL" id="CP000089">
    <property type="protein sequence ID" value="AAZ45754.1"/>
    <property type="molecule type" value="Genomic_DNA"/>
</dbReference>
<dbReference type="HOGENOM" id="CLU_034656_1_0_4"/>
<feature type="transmembrane region" description="Helical" evidence="1">
    <location>
        <begin position="282"/>
        <end position="303"/>
    </location>
</feature>
<sequence length="432" mass="45804">MQAVMAFENAPPFAAPLRFFLTAPLFAVLAGLLIAFEGPDLFASRWTPGALAATHLLTVGFMLQVMLGALIQILPVVTGANLKRPLEVARIVHVGLSAGALLLASGFYSGIPGLLSSAALVLALTVLLFLAATVLALSGVPSTSPTIRGLKLALLGLAGVVGLGVLMALALAYGWALPLPALADLHAGWGLGGWAGVLLAAMAYVVVPMFQLTPGYPMRASWWFPVAMLGMLLLWSAAVLADWPWLVRLSQFAAAVAGMAFAGLTLRLQAKRRRARADATYRYWQLGLSASIVALLMLASAALWPDAVGVEGWTLVFGVLLVAGGFLPFIAGMLYKIVPFLAWLHLQECGKAKVPAPAMNKLLPDVDTRRQMLAYAAALLLLLATVPFAGWLARPAGLAFAVANGWLWWNLASAIRRYRQAEIDIARKLAAK</sequence>
<evidence type="ECO:0000313" key="2">
    <source>
        <dbReference type="EMBL" id="AAZ45754.1"/>
    </source>
</evidence>
<feature type="transmembrane region" description="Helical" evidence="1">
    <location>
        <begin position="187"/>
        <end position="210"/>
    </location>
</feature>
<accession>Q47HC7</accession>
<proteinExistence type="predicted"/>
<organism evidence="2">
    <name type="scientific">Dechloromonas aromatica (strain RCB)</name>
    <dbReference type="NCBI Taxonomy" id="159087"/>
    <lineage>
        <taxon>Bacteria</taxon>
        <taxon>Pseudomonadati</taxon>
        <taxon>Pseudomonadota</taxon>
        <taxon>Betaproteobacteria</taxon>
        <taxon>Rhodocyclales</taxon>
        <taxon>Azonexaceae</taxon>
        <taxon>Dechloromonas</taxon>
    </lineage>
</organism>
<feature type="transmembrane region" description="Helical" evidence="1">
    <location>
        <begin position="51"/>
        <end position="76"/>
    </location>
</feature>
<dbReference type="STRING" id="159087.Daro_0998"/>
<feature type="transmembrane region" description="Helical" evidence="1">
    <location>
        <begin position="222"/>
        <end position="246"/>
    </location>
</feature>
<dbReference type="eggNOG" id="COG3278">
    <property type="taxonomic scope" value="Bacteria"/>
</dbReference>
<keyword evidence="1" id="KW-0472">Membrane</keyword>
<evidence type="ECO:0000256" key="1">
    <source>
        <dbReference type="SAM" id="Phobius"/>
    </source>
</evidence>